<proteinExistence type="inferred from homology"/>
<reference evidence="6 7" key="1">
    <citation type="journal article" date="2014" name="Int. J. Syst. Evol. Microbiol.">
        <title>Celeribacter indicus sp. nov., a polycyclic aromatic hydrocarbon-degrading bacterium from deep-sea sediment and reclassification of Huaishuia halophila as Celeribacter halophilus comb. nov.</title>
        <authorList>
            <person name="Lai Q."/>
            <person name="Cao J."/>
            <person name="Yuan J."/>
            <person name="Li F."/>
            <person name="Shao Z."/>
        </authorList>
    </citation>
    <scope>NUCLEOTIDE SEQUENCE [LARGE SCALE GENOMIC DNA]</scope>
    <source>
        <strain evidence="6">P73</strain>
    </source>
</reference>
<dbReference type="InterPro" id="IPR010998">
    <property type="entry name" value="Integrase_recombinase_N"/>
</dbReference>
<feature type="domain" description="Tyr recombinase" evidence="5">
    <location>
        <begin position="72"/>
        <end position="238"/>
    </location>
</feature>
<dbReference type="InterPro" id="IPR002104">
    <property type="entry name" value="Integrase_catalytic"/>
</dbReference>
<keyword evidence="4" id="KW-0233">DNA recombination</keyword>
<dbReference type="KEGG" id="cid:P73_1283"/>
<evidence type="ECO:0000256" key="4">
    <source>
        <dbReference type="ARBA" id="ARBA00023172"/>
    </source>
</evidence>
<keyword evidence="3" id="KW-0238">DNA-binding</keyword>
<evidence type="ECO:0000313" key="6">
    <source>
        <dbReference type="EMBL" id="AJE45998.1"/>
    </source>
</evidence>
<gene>
    <name evidence="6" type="ORF">P73_1283</name>
</gene>
<evidence type="ECO:0000313" key="7">
    <source>
        <dbReference type="Proteomes" id="UP000031521"/>
    </source>
</evidence>
<dbReference type="EMBL" id="CP004393">
    <property type="protein sequence ID" value="AJE45998.1"/>
    <property type="molecule type" value="Genomic_DNA"/>
</dbReference>
<dbReference type="Gene3D" id="1.10.150.130">
    <property type="match status" value="1"/>
</dbReference>
<organism evidence="6 7">
    <name type="scientific">Celeribacter indicus</name>
    <dbReference type="NCBI Taxonomy" id="1208324"/>
    <lineage>
        <taxon>Bacteria</taxon>
        <taxon>Pseudomonadati</taxon>
        <taxon>Pseudomonadota</taxon>
        <taxon>Alphaproteobacteria</taxon>
        <taxon>Rhodobacterales</taxon>
        <taxon>Roseobacteraceae</taxon>
        <taxon>Celeribacter</taxon>
    </lineage>
</organism>
<dbReference type="HOGENOM" id="CLU_056713_0_0_5"/>
<accession>A0A0B5DR50</accession>
<evidence type="ECO:0000259" key="5">
    <source>
        <dbReference type="PROSITE" id="PS51898"/>
    </source>
</evidence>
<dbReference type="PANTHER" id="PTHR30629:SF2">
    <property type="entry name" value="PROPHAGE INTEGRASE INTS-RELATED"/>
    <property type="match status" value="1"/>
</dbReference>
<evidence type="ECO:0000256" key="2">
    <source>
        <dbReference type="ARBA" id="ARBA00022908"/>
    </source>
</evidence>
<dbReference type="PANTHER" id="PTHR30629">
    <property type="entry name" value="PROPHAGE INTEGRASE"/>
    <property type="match status" value="1"/>
</dbReference>
<dbReference type="GO" id="GO:0015074">
    <property type="term" value="P:DNA integration"/>
    <property type="evidence" value="ECO:0007669"/>
    <property type="project" value="UniProtKB-KW"/>
</dbReference>
<dbReference type="STRING" id="1208324.P73_1283"/>
<dbReference type="Pfam" id="PF00589">
    <property type="entry name" value="Phage_integrase"/>
    <property type="match status" value="1"/>
</dbReference>
<dbReference type="Proteomes" id="UP000031521">
    <property type="component" value="Chromosome"/>
</dbReference>
<name>A0A0B5DR50_9RHOB</name>
<evidence type="ECO:0000256" key="1">
    <source>
        <dbReference type="ARBA" id="ARBA00008857"/>
    </source>
</evidence>
<dbReference type="GO" id="GO:0003677">
    <property type="term" value="F:DNA binding"/>
    <property type="evidence" value="ECO:0007669"/>
    <property type="project" value="UniProtKB-KW"/>
</dbReference>
<keyword evidence="2" id="KW-0229">DNA integration</keyword>
<dbReference type="InterPro" id="IPR050808">
    <property type="entry name" value="Phage_Integrase"/>
</dbReference>
<dbReference type="Gene3D" id="1.10.443.10">
    <property type="entry name" value="Intergrase catalytic core"/>
    <property type="match status" value="1"/>
</dbReference>
<comment type="similarity">
    <text evidence="1">Belongs to the 'phage' integrase family.</text>
</comment>
<sequence>MDHILEKNGDKDVRRTTRAAVRAAHDKLSGTPRQADKYLQTIRRLWNYAKNDLDWPLDDNPAAKIGLFGRQREYEPWPEWMVSKLSTAPRNVQTTAELILGTGQRPGAAIAMKWAQVDGDWMDVYDEKGDEMFTVYCPVPLRAYLETVTKSGAHILARNLTEPLTYDGIASAFQKWRKSLGEDAKKYSLHGLRKLAIVRLAEAGCTDAQIQAVTNQSPEMVAYYRRRASRKILSKAAHRNE</sequence>
<dbReference type="PROSITE" id="PS51898">
    <property type="entry name" value="TYR_RECOMBINASE"/>
    <property type="match status" value="1"/>
</dbReference>
<dbReference type="AlphaFoldDB" id="A0A0B5DR50"/>
<evidence type="ECO:0000256" key="3">
    <source>
        <dbReference type="ARBA" id="ARBA00023125"/>
    </source>
</evidence>
<protein>
    <submittedName>
        <fullName evidence="6">Phage integrase</fullName>
    </submittedName>
</protein>
<keyword evidence="7" id="KW-1185">Reference proteome</keyword>
<dbReference type="InterPro" id="IPR013762">
    <property type="entry name" value="Integrase-like_cat_sf"/>
</dbReference>
<dbReference type="GO" id="GO:0006310">
    <property type="term" value="P:DNA recombination"/>
    <property type="evidence" value="ECO:0007669"/>
    <property type="project" value="UniProtKB-KW"/>
</dbReference>
<dbReference type="SUPFAM" id="SSF56349">
    <property type="entry name" value="DNA breaking-rejoining enzymes"/>
    <property type="match status" value="1"/>
</dbReference>
<dbReference type="InterPro" id="IPR011010">
    <property type="entry name" value="DNA_brk_join_enz"/>
</dbReference>